<dbReference type="GO" id="GO:0043200">
    <property type="term" value="P:response to amino acid"/>
    <property type="evidence" value="ECO:0007669"/>
    <property type="project" value="TreeGrafter"/>
</dbReference>
<feature type="domain" description="HTH asnC-type" evidence="4">
    <location>
        <begin position="1"/>
        <end position="62"/>
    </location>
</feature>
<reference evidence="5 6" key="1">
    <citation type="submission" date="2016-01" db="EMBL/GenBank/DDBJ databases">
        <title>Characterization of the Clostridium difficile lineages that are prevalent in Hong Kong and China.</title>
        <authorList>
            <person name="Kwok J.S.-L."/>
            <person name="Lam W.-Y."/>
            <person name="Ip M."/>
            <person name="Chan T.-F."/>
            <person name="Hawkey P.M."/>
            <person name="Tsui S.K.-W."/>
        </authorList>
    </citation>
    <scope>NUCLEOTIDE SEQUENCE [LARGE SCALE GENOMIC DNA]</scope>
    <source>
        <strain evidence="5 6">300064</strain>
    </source>
</reference>
<dbReference type="PROSITE" id="PS50956">
    <property type="entry name" value="HTH_ASNC_2"/>
    <property type="match status" value="1"/>
</dbReference>
<keyword evidence="3" id="KW-0804">Transcription</keyword>
<dbReference type="EMBL" id="LRDH01000103">
    <property type="protein sequence ID" value="PPV15035.1"/>
    <property type="molecule type" value="Genomic_DNA"/>
</dbReference>
<dbReference type="Gene3D" id="1.10.10.10">
    <property type="entry name" value="Winged helix-like DNA-binding domain superfamily/Winged helix DNA-binding domain"/>
    <property type="match status" value="1"/>
</dbReference>
<evidence type="ECO:0000256" key="3">
    <source>
        <dbReference type="ARBA" id="ARBA00023163"/>
    </source>
</evidence>
<dbReference type="AlphaFoldDB" id="A0A2S7FBC3"/>
<dbReference type="PRINTS" id="PR00033">
    <property type="entry name" value="HTHASNC"/>
</dbReference>
<sequence>MDNMDNMILQCLKKNSRIKASEISKEIHLSVSAVLERIHKMEKNGVIKNFTIVVDEAKLGNETSALMEISLDHPKYYDSFTDAIRAHKNIVFCYYLTGDFDFMIKILCKSSAELEKIHREIKCLGGVSGTKTHFILKNVKEGILE</sequence>
<evidence type="ECO:0000313" key="6">
    <source>
        <dbReference type="Proteomes" id="UP000238081"/>
    </source>
</evidence>
<dbReference type="GO" id="GO:0005829">
    <property type="term" value="C:cytosol"/>
    <property type="evidence" value="ECO:0007669"/>
    <property type="project" value="TreeGrafter"/>
</dbReference>
<comment type="caution">
    <text evidence="5">The sequence shown here is derived from an EMBL/GenBank/DDBJ whole genome shotgun (WGS) entry which is preliminary data.</text>
</comment>
<dbReference type="Pfam" id="PF01037">
    <property type="entry name" value="AsnC_trans_reg"/>
    <property type="match status" value="1"/>
</dbReference>
<dbReference type="Proteomes" id="UP000238081">
    <property type="component" value="Unassembled WGS sequence"/>
</dbReference>
<gene>
    <name evidence="5" type="ORF">AWN73_13010</name>
</gene>
<dbReference type="InterPro" id="IPR019887">
    <property type="entry name" value="Tscrpt_reg_AsnC/Lrp_C"/>
</dbReference>
<organism evidence="5 6">
    <name type="scientific">Clostridium butyricum</name>
    <dbReference type="NCBI Taxonomy" id="1492"/>
    <lineage>
        <taxon>Bacteria</taxon>
        <taxon>Bacillati</taxon>
        <taxon>Bacillota</taxon>
        <taxon>Clostridia</taxon>
        <taxon>Eubacteriales</taxon>
        <taxon>Clostridiaceae</taxon>
        <taxon>Clostridium</taxon>
    </lineage>
</organism>
<evidence type="ECO:0000313" key="5">
    <source>
        <dbReference type="EMBL" id="PPV15035.1"/>
    </source>
</evidence>
<dbReference type="GO" id="GO:0043565">
    <property type="term" value="F:sequence-specific DNA binding"/>
    <property type="evidence" value="ECO:0007669"/>
    <property type="project" value="InterPro"/>
</dbReference>
<dbReference type="SUPFAM" id="SSF46785">
    <property type="entry name" value="Winged helix' DNA-binding domain"/>
    <property type="match status" value="1"/>
</dbReference>
<dbReference type="PANTHER" id="PTHR30154:SF34">
    <property type="entry name" value="TRANSCRIPTIONAL REGULATOR AZLB"/>
    <property type="match status" value="1"/>
</dbReference>
<name>A0A2S7FBC3_CLOBU</name>
<dbReference type="InterPro" id="IPR019888">
    <property type="entry name" value="Tscrpt_reg_AsnC-like"/>
</dbReference>
<evidence type="ECO:0000259" key="4">
    <source>
        <dbReference type="PROSITE" id="PS50956"/>
    </source>
</evidence>
<dbReference type="InterPro" id="IPR011008">
    <property type="entry name" value="Dimeric_a/b-barrel"/>
</dbReference>
<dbReference type="InterPro" id="IPR000485">
    <property type="entry name" value="AsnC-type_HTH_dom"/>
</dbReference>
<protein>
    <submittedName>
        <fullName evidence="5">AsnC family transcriptional regulator</fullName>
    </submittedName>
</protein>
<accession>A0A2S7FBC3</accession>
<evidence type="ECO:0000256" key="1">
    <source>
        <dbReference type="ARBA" id="ARBA00023015"/>
    </source>
</evidence>
<dbReference type="InterPro" id="IPR036388">
    <property type="entry name" value="WH-like_DNA-bd_sf"/>
</dbReference>
<dbReference type="RefSeq" id="WP_027636214.1">
    <property type="nucleotide sequence ID" value="NZ_CANCWB010000005.1"/>
</dbReference>
<proteinExistence type="predicted"/>
<dbReference type="InterPro" id="IPR036390">
    <property type="entry name" value="WH_DNA-bd_sf"/>
</dbReference>
<evidence type="ECO:0000256" key="2">
    <source>
        <dbReference type="ARBA" id="ARBA00023125"/>
    </source>
</evidence>
<dbReference type="SUPFAM" id="SSF54909">
    <property type="entry name" value="Dimeric alpha+beta barrel"/>
    <property type="match status" value="1"/>
</dbReference>
<dbReference type="Pfam" id="PF13412">
    <property type="entry name" value="HTH_24"/>
    <property type="match status" value="1"/>
</dbReference>
<keyword evidence="1" id="KW-0805">Transcription regulation</keyword>
<dbReference type="PANTHER" id="PTHR30154">
    <property type="entry name" value="LEUCINE-RESPONSIVE REGULATORY PROTEIN"/>
    <property type="match status" value="1"/>
</dbReference>
<dbReference type="Gene3D" id="3.30.70.920">
    <property type="match status" value="1"/>
</dbReference>
<dbReference type="SMART" id="SM00344">
    <property type="entry name" value="HTH_ASNC"/>
    <property type="match status" value="1"/>
</dbReference>
<keyword evidence="2" id="KW-0238">DNA-binding</keyword>